<dbReference type="EMBL" id="CP056775">
    <property type="protein sequence ID" value="QRR03571.1"/>
    <property type="molecule type" value="Genomic_DNA"/>
</dbReference>
<protein>
    <recommendedName>
        <fullName evidence="1">DUF5723 domain-containing protein</fullName>
    </recommendedName>
</protein>
<organism evidence="2 3">
    <name type="scientific">Dyadobacter sandarakinus</name>
    <dbReference type="NCBI Taxonomy" id="2747268"/>
    <lineage>
        <taxon>Bacteria</taxon>
        <taxon>Pseudomonadati</taxon>
        <taxon>Bacteroidota</taxon>
        <taxon>Cytophagia</taxon>
        <taxon>Cytophagales</taxon>
        <taxon>Spirosomataceae</taxon>
        <taxon>Dyadobacter</taxon>
    </lineage>
</organism>
<keyword evidence="3" id="KW-1185">Reference proteome</keyword>
<accession>A0ABX7IBV3</accession>
<evidence type="ECO:0000259" key="1">
    <source>
        <dbReference type="Pfam" id="PF18990"/>
    </source>
</evidence>
<dbReference type="Pfam" id="PF18990">
    <property type="entry name" value="DUF5723"/>
    <property type="match status" value="1"/>
</dbReference>
<feature type="domain" description="DUF5723" evidence="1">
    <location>
        <begin position="42"/>
        <end position="463"/>
    </location>
</feature>
<sequence>MRKFGFLLWGMIVVPGWQVWAQHLPGIAMSNYAGINALYHNPAFVADSRYNVHVNVAGAQMYVGNNYVKYGAPFSMFAYITDSANDKYKNSRGQVEFPRTYLIEKLNGKPKYLNTGGDLRLPSIMFNLFHSRVGIAFSSRGRFFVNASEVTEPIARVIAKTTRPRDLRNTLYENQSGRLHMNGFGEVAFTLGGVLMNNETQFLKVGATVKRLIGLYTAHVIIDQSSFRVLPDQTWDNRKQYISVDEIHVKYAITRDAGYENVQPAWLLSNGPPGSGWGFDIGAVYEIRPDIQKFTYREKGERKQDPSKNKYKYRIAASLTDIGKIHFRNPAYVIQQETHAVNKEFRFDNFQDLDGSEGLYNAINTALEGGPSLAPNFRSVLPAAFQASVDYHHRDNIYVNALWVQNMIPKDAFGMKAESVLSVTPRYEHKWYEFSVPLSLLNHYRSPAIGLAGRAGPVWIGTDNLTAMLNIGNPRAFSFYFGLSAGLYRQGPESQIKCWPPQDSWLRRIFTKR</sequence>
<dbReference type="InterPro" id="IPR043781">
    <property type="entry name" value="DUF5723"/>
</dbReference>
<evidence type="ECO:0000313" key="3">
    <source>
        <dbReference type="Proteomes" id="UP000612680"/>
    </source>
</evidence>
<reference evidence="2 3" key="1">
    <citation type="submission" date="2020-06" db="EMBL/GenBank/DDBJ databases">
        <title>Dyadobacter sandarakinus sp. nov., isolated from the soil of the Arctic Yellow River Station.</title>
        <authorList>
            <person name="Zhang Y."/>
            <person name="Peng F."/>
        </authorList>
    </citation>
    <scope>NUCLEOTIDE SEQUENCE [LARGE SCALE GENOMIC DNA]</scope>
    <source>
        <strain evidence="2 3">Q3-56</strain>
    </source>
</reference>
<dbReference type="Proteomes" id="UP000612680">
    <property type="component" value="Chromosome"/>
</dbReference>
<evidence type="ECO:0000313" key="2">
    <source>
        <dbReference type="EMBL" id="QRR03571.1"/>
    </source>
</evidence>
<name>A0ABX7IBV3_9BACT</name>
<gene>
    <name evidence="2" type="ORF">HWI92_22970</name>
</gene>
<proteinExistence type="predicted"/>